<dbReference type="EMBL" id="HBEU01001270">
    <property type="protein sequence ID" value="CAD8574713.1"/>
    <property type="molecule type" value="Transcribed_RNA"/>
</dbReference>
<dbReference type="AlphaFoldDB" id="A0A7S0KBE2"/>
<sequence length="219" mass="22984">MRGLSSFIATTSILLATLPFSSCFVTPVVEIRSSSVANDFRVSGLGQQTGKIPSAETRLFGILSNPEIDMQTMALVTGQEVYGFGVVALGEGIYSFLQSPSFDNIKVLVPGIIAALVMFLVSGPAVTSGDFSSVGFGLEVATVISLAMGASYASRMLAPYSPSPKEIAFLGVLVSLAGVASFGQNLIVDGFISLPSLPFELPEFPHVDLPEDFAEENGF</sequence>
<organism evidence="3">
    <name type="scientific">Leptocylindrus aporus</name>
    <dbReference type="NCBI Taxonomy" id="1398097"/>
    <lineage>
        <taxon>Eukaryota</taxon>
        <taxon>Sar</taxon>
        <taxon>Stramenopiles</taxon>
        <taxon>Ochrophyta</taxon>
        <taxon>Bacillariophyta</taxon>
        <taxon>Coscinodiscophyceae</taxon>
        <taxon>Chaetocerotophycidae</taxon>
        <taxon>Leptocylindrales</taxon>
        <taxon>Leptocylindraceae</taxon>
        <taxon>Leptocylindrus</taxon>
    </lineage>
</organism>
<feature type="transmembrane region" description="Helical" evidence="1">
    <location>
        <begin position="167"/>
        <end position="187"/>
    </location>
</feature>
<gene>
    <name evidence="3" type="ORF">LDAN0322_LOCUS858</name>
</gene>
<accession>A0A7S0KBE2</accession>
<feature type="transmembrane region" description="Helical" evidence="1">
    <location>
        <begin position="104"/>
        <end position="122"/>
    </location>
</feature>
<feature type="chain" id="PRO_5030515384" evidence="2">
    <location>
        <begin position="24"/>
        <end position="219"/>
    </location>
</feature>
<name>A0A7S0KBE2_9STRA</name>
<evidence type="ECO:0000313" key="3">
    <source>
        <dbReference type="EMBL" id="CAD8574713.1"/>
    </source>
</evidence>
<evidence type="ECO:0000256" key="1">
    <source>
        <dbReference type="SAM" id="Phobius"/>
    </source>
</evidence>
<feature type="transmembrane region" description="Helical" evidence="1">
    <location>
        <begin position="81"/>
        <end position="97"/>
    </location>
</feature>
<keyword evidence="1" id="KW-1133">Transmembrane helix</keyword>
<feature type="transmembrane region" description="Helical" evidence="1">
    <location>
        <begin position="134"/>
        <end position="155"/>
    </location>
</feature>
<protein>
    <submittedName>
        <fullName evidence="3">Uncharacterized protein</fullName>
    </submittedName>
</protein>
<evidence type="ECO:0000256" key="2">
    <source>
        <dbReference type="SAM" id="SignalP"/>
    </source>
</evidence>
<reference evidence="3" key="1">
    <citation type="submission" date="2021-01" db="EMBL/GenBank/DDBJ databases">
        <authorList>
            <person name="Corre E."/>
            <person name="Pelletier E."/>
            <person name="Niang G."/>
            <person name="Scheremetjew M."/>
            <person name="Finn R."/>
            <person name="Kale V."/>
            <person name="Holt S."/>
            <person name="Cochrane G."/>
            <person name="Meng A."/>
            <person name="Brown T."/>
            <person name="Cohen L."/>
        </authorList>
    </citation>
    <scope>NUCLEOTIDE SEQUENCE</scope>
    <source>
        <strain evidence="3">B651</strain>
    </source>
</reference>
<keyword evidence="2" id="KW-0732">Signal</keyword>
<proteinExistence type="predicted"/>
<keyword evidence="1" id="KW-0472">Membrane</keyword>
<feature type="signal peptide" evidence="2">
    <location>
        <begin position="1"/>
        <end position="23"/>
    </location>
</feature>
<keyword evidence="1" id="KW-0812">Transmembrane</keyword>